<dbReference type="AlphaFoldDB" id="A0AAU9JG52"/>
<comment type="caution">
    <text evidence="2">The sequence shown here is derived from an EMBL/GenBank/DDBJ whole genome shotgun (WGS) entry which is preliminary data.</text>
</comment>
<proteinExistence type="predicted"/>
<sequence length="353" mass="41353">MDQGKPLMNLPVFPSSNELEINEASGGSSAEGDSYMFEIAEILDQVEGKTESEEDKDQEVIIVSDSSHRSKTKASKHRKSLDICSPSSRLSSSQGFSKSPSFQSASNTNEIAYITQITSNDAIRSIYSLVSSKLPFSCSASTDFTERDKAEIQNYFQNKKCEFQDALEKEIQHRPYTPYESHKLEKAKKINNKRENKIEFISKKNQVEEIERIQNAKEVANYQFKQKIRHKIKEATLRAEKTQKIERQKKRKEIKVTHKQEKDLIIENIKNFYKDRIDLIKDKIDSEKNKKQRVDYEERVLLSQLKRENKEIKNKMLYDIKLSLEQEKRNIDRNLLELDKYEAKMLKKYKYVI</sequence>
<feature type="compositionally biased region" description="Low complexity" evidence="1">
    <location>
        <begin position="91"/>
        <end position="104"/>
    </location>
</feature>
<reference evidence="2" key="1">
    <citation type="submission" date="2021-09" db="EMBL/GenBank/DDBJ databases">
        <authorList>
            <consortium name="AG Swart"/>
            <person name="Singh M."/>
            <person name="Singh A."/>
            <person name="Seah K."/>
            <person name="Emmerich C."/>
        </authorList>
    </citation>
    <scope>NUCLEOTIDE SEQUENCE</scope>
    <source>
        <strain evidence="2">ATCC30299</strain>
    </source>
</reference>
<feature type="region of interest" description="Disordered" evidence="1">
    <location>
        <begin position="46"/>
        <end position="104"/>
    </location>
</feature>
<evidence type="ECO:0000313" key="2">
    <source>
        <dbReference type="EMBL" id="CAG9324678.1"/>
    </source>
</evidence>
<evidence type="ECO:0000313" key="3">
    <source>
        <dbReference type="Proteomes" id="UP001162131"/>
    </source>
</evidence>
<dbReference type="Proteomes" id="UP001162131">
    <property type="component" value="Unassembled WGS sequence"/>
</dbReference>
<organism evidence="2 3">
    <name type="scientific">Blepharisma stoltei</name>
    <dbReference type="NCBI Taxonomy" id="1481888"/>
    <lineage>
        <taxon>Eukaryota</taxon>
        <taxon>Sar</taxon>
        <taxon>Alveolata</taxon>
        <taxon>Ciliophora</taxon>
        <taxon>Postciliodesmatophora</taxon>
        <taxon>Heterotrichea</taxon>
        <taxon>Heterotrichida</taxon>
        <taxon>Blepharismidae</taxon>
        <taxon>Blepharisma</taxon>
    </lineage>
</organism>
<keyword evidence="3" id="KW-1185">Reference proteome</keyword>
<name>A0AAU9JG52_9CILI</name>
<gene>
    <name evidence="2" type="ORF">BSTOLATCC_MIC36463</name>
</gene>
<protein>
    <submittedName>
        <fullName evidence="2">Uncharacterized protein</fullName>
    </submittedName>
</protein>
<evidence type="ECO:0000256" key="1">
    <source>
        <dbReference type="SAM" id="MobiDB-lite"/>
    </source>
</evidence>
<feature type="compositionally biased region" description="Basic residues" evidence="1">
    <location>
        <begin position="69"/>
        <end position="79"/>
    </location>
</feature>
<dbReference type="EMBL" id="CAJZBQ010000036">
    <property type="protein sequence ID" value="CAG9324678.1"/>
    <property type="molecule type" value="Genomic_DNA"/>
</dbReference>
<accession>A0AAU9JG52</accession>